<dbReference type="CDD" id="cd06260">
    <property type="entry name" value="DUF820-like"/>
    <property type="match status" value="1"/>
</dbReference>
<name>Q7NCA2_GLOVI</name>
<dbReference type="HOGENOM" id="CLU_076312_2_0_3"/>
<dbReference type="Proteomes" id="UP000000557">
    <property type="component" value="Chromosome"/>
</dbReference>
<dbReference type="InterPro" id="IPR008538">
    <property type="entry name" value="Uma2"/>
</dbReference>
<dbReference type="Gene3D" id="3.90.1570.10">
    <property type="entry name" value="tt1808, chain A"/>
    <property type="match status" value="1"/>
</dbReference>
<reference evidence="2 3" key="1">
    <citation type="journal article" date="2003" name="DNA Res.">
        <title>Complete genome structure of Gloeobacter violaceus PCC 7421, a cyanobacterium that lacks thylakoids.</title>
        <authorList>
            <person name="Nakamura Y."/>
            <person name="Kaneko T."/>
            <person name="Sato S."/>
            <person name="Mimuro M."/>
            <person name="Miyashita H."/>
            <person name="Tsuchiya T."/>
            <person name="Sasamoto S."/>
            <person name="Watanabe A."/>
            <person name="Kawashima K."/>
            <person name="Kishida Y."/>
            <person name="Kiyokawa C."/>
            <person name="Kohara M."/>
            <person name="Matsumoto M."/>
            <person name="Matsuno A."/>
            <person name="Nakazaki N."/>
            <person name="Shimpo S."/>
            <person name="Takeuchi C."/>
            <person name="Yamada M."/>
            <person name="Tabata S."/>
        </authorList>
    </citation>
    <scope>NUCLEOTIDE SEQUENCE [LARGE SCALE GENOMIC DNA]</scope>
    <source>
        <strain evidence="3">ATCC 29082 / PCC 7421</strain>
    </source>
</reference>
<dbReference type="EMBL" id="BA000045">
    <property type="protein sequence ID" value="BAC91018.1"/>
    <property type="molecule type" value="Genomic_DNA"/>
</dbReference>
<dbReference type="STRING" id="251221.gene:10760582"/>
<evidence type="ECO:0000259" key="1">
    <source>
        <dbReference type="Pfam" id="PF05685"/>
    </source>
</evidence>
<dbReference type="PANTHER" id="PTHR35400">
    <property type="entry name" value="SLR1083 PROTEIN"/>
    <property type="match status" value="1"/>
</dbReference>
<evidence type="ECO:0000313" key="2">
    <source>
        <dbReference type="EMBL" id="BAC91018.1"/>
    </source>
</evidence>
<dbReference type="InterPro" id="IPR012296">
    <property type="entry name" value="Nuclease_put_TT1808"/>
</dbReference>
<dbReference type="InterPro" id="IPR011335">
    <property type="entry name" value="Restrct_endonuc-II-like"/>
</dbReference>
<accession>Q7NCA2</accession>
<dbReference type="AlphaFoldDB" id="Q7NCA2"/>
<dbReference type="PhylomeDB" id="Q7NCA2"/>
<dbReference type="RefSeq" id="WP_011143070.1">
    <property type="nucleotide sequence ID" value="NC_005125.1"/>
</dbReference>
<proteinExistence type="predicted"/>
<evidence type="ECO:0000313" key="3">
    <source>
        <dbReference type="Proteomes" id="UP000000557"/>
    </source>
</evidence>
<sequence>MLVQAIEQQTPRLRLVSADEFEKMARLGIFGHEERLELVDGAIIEMSPQGPLHAALVRLVTKILTAAFAQFEVFTDRPVSLEERSQPSPDVCVVRGELKDYLERHPRPEDLLLVVEVADSSLGFDLGAKAAAYARAGVPTYWVLDVQGRTLHVHEEARSDGTWQSIRVLSGLDNTGLPHITVNDLTMP</sequence>
<reference evidence="2 3" key="2">
    <citation type="journal article" date="2003" name="DNA Res.">
        <title>Complete genome structure of Gloeobacter violaceus PCC 7421, a cyanobacterium that lacks thylakoids (supplement).</title>
        <authorList>
            <person name="Nakamura Y."/>
            <person name="Kaneko T."/>
            <person name="Sato S."/>
            <person name="Mimuro M."/>
            <person name="Miyashita H."/>
            <person name="Tsuchiya T."/>
            <person name="Sasamoto S."/>
            <person name="Watanabe A."/>
            <person name="Kawashima K."/>
            <person name="Kishida Y."/>
            <person name="Kiyokawa C."/>
            <person name="Kohara M."/>
            <person name="Matsumoto M."/>
            <person name="Matsuno A."/>
            <person name="Nakazaki N."/>
            <person name="Shimpo S."/>
            <person name="Takeuchi C."/>
            <person name="Yamada M."/>
            <person name="Tabata S."/>
        </authorList>
    </citation>
    <scope>NUCLEOTIDE SEQUENCE [LARGE SCALE GENOMIC DNA]</scope>
    <source>
        <strain evidence="3">ATCC 29082 / PCC 7421</strain>
    </source>
</reference>
<organism evidence="2 3">
    <name type="scientific">Gloeobacter violaceus (strain ATCC 29082 / PCC 7421)</name>
    <dbReference type="NCBI Taxonomy" id="251221"/>
    <lineage>
        <taxon>Bacteria</taxon>
        <taxon>Bacillati</taxon>
        <taxon>Cyanobacteriota</taxon>
        <taxon>Cyanophyceae</taxon>
        <taxon>Gloeobacterales</taxon>
        <taxon>Gloeobacteraceae</taxon>
        <taxon>Gloeobacter</taxon>
    </lineage>
</organism>
<feature type="domain" description="Putative restriction endonuclease" evidence="1">
    <location>
        <begin position="19"/>
        <end position="180"/>
    </location>
</feature>
<dbReference type="KEGG" id="gvi:gll3077"/>
<dbReference type="Pfam" id="PF05685">
    <property type="entry name" value="Uma2"/>
    <property type="match status" value="1"/>
</dbReference>
<dbReference type="PANTHER" id="PTHR35400:SF1">
    <property type="entry name" value="SLR1083 PROTEIN"/>
    <property type="match status" value="1"/>
</dbReference>
<dbReference type="SUPFAM" id="SSF52980">
    <property type="entry name" value="Restriction endonuclease-like"/>
    <property type="match status" value="1"/>
</dbReference>
<dbReference type="InParanoid" id="Q7NCA2"/>
<dbReference type="EnsemblBacteria" id="BAC91018">
    <property type="protein sequence ID" value="BAC91018"/>
    <property type="gene ID" value="BAC91018"/>
</dbReference>
<dbReference type="eggNOG" id="COG4636">
    <property type="taxonomic scope" value="Bacteria"/>
</dbReference>
<keyword evidence="3" id="KW-1185">Reference proteome</keyword>
<protein>
    <submittedName>
        <fullName evidence="2">Gll3077 protein</fullName>
    </submittedName>
</protein>
<dbReference type="OrthoDB" id="9789502at2"/>
<gene>
    <name evidence="2" type="ordered locus">gll3077</name>
</gene>